<dbReference type="EMBL" id="CAIIXF020000009">
    <property type="protein sequence ID" value="CAH1795612.1"/>
    <property type="molecule type" value="Genomic_DNA"/>
</dbReference>
<dbReference type="InterPro" id="IPR003609">
    <property type="entry name" value="Pan_app"/>
</dbReference>
<evidence type="ECO:0000313" key="2">
    <source>
        <dbReference type="Proteomes" id="UP000749559"/>
    </source>
</evidence>
<gene>
    <name evidence="1" type="ORF">OFUS_LOCUS20128</name>
</gene>
<reference evidence="1" key="1">
    <citation type="submission" date="2022-03" db="EMBL/GenBank/DDBJ databases">
        <authorList>
            <person name="Martin C."/>
        </authorList>
    </citation>
    <scope>NUCLEOTIDE SEQUENCE</scope>
</reference>
<sequence length="141" mass="15832">STFTCSYNAPWKIFTDTKLINQTALNVISGQTALGCATFCFLDDRCTSFNLETSTDQCELLKGERFHSLGNDKLAMTDWQLYVINCQFFVTSDISATPGCSNICEKKGVWKNFASAYTRGSAGSDWETTDMWEKLIIEKND</sequence>
<protein>
    <submittedName>
        <fullName evidence="1">Uncharacterized protein</fullName>
    </submittedName>
</protein>
<dbReference type="AlphaFoldDB" id="A0A8J1U7E7"/>
<accession>A0A8J1U7E7</accession>
<dbReference type="Pfam" id="PF00024">
    <property type="entry name" value="PAN_1"/>
    <property type="match status" value="1"/>
</dbReference>
<evidence type="ECO:0000313" key="1">
    <source>
        <dbReference type="EMBL" id="CAH1795612.1"/>
    </source>
</evidence>
<dbReference type="Proteomes" id="UP000749559">
    <property type="component" value="Unassembled WGS sequence"/>
</dbReference>
<organism evidence="1 2">
    <name type="scientific">Owenia fusiformis</name>
    <name type="common">Polychaete worm</name>
    <dbReference type="NCBI Taxonomy" id="6347"/>
    <lineage>
        <taxon>Eukaryota</taxon>
        <taxon>Metazoa</taxon>
        <taxon>Spiralia</taxon>
        <taxon>Lophotrochozoa</taxon>
        <taxon>Annelida</taxon>
        <taxon>Polychaeta</taxon>
        <taxon>Sedentaria</taxon>
        <taxon>Canalipalpata</taxon>
        <taxon>Sabellida</taxon>
        <taxon>Oweniida</taxon>
        <taxon>Oweniidae</taxon>
        <taxon>Owenia</taxon>
    </lineage>
</organism>
<comment type="caution">
    <text evidence="1">The sequence shown here is derived from an EMBL/GenBank/DDBJ whole genome shotgun (WGS) entry which is preliminary data.</text>
</comment>
<dbReference type="PROSITE" id="PS50948">
    <property type="entry name" value="PAN"/>
    <property type="match status" value="1"/>
</dbReference>
<keyword evidence="2" id="KW-1185">Reference proteome</keyword>
<name>A0A8J1U7E7_OWEFU</name>
<feature type="non-terminal residue" evidence="1">
    <location>
        <position position="1"/>
    </location>
</feature>
<proteinExistence type="predicted"/>